<feature type="compositionally biased region" description="Basic and acidic residues" evidence="4">
    <location>
        <begin position="1"/>
        <end position="13"/>
    </location>
</feature>
<evidence type="ECO:0000256" key="4">
    <source>
        <dbReference type="SAM" id="MobiDB-lite"/>
    </source>
</evidence>
<dbReference type="PANTHER" id="PTHR13864:SF15">
    <property type="entry name" value="T-CELL ACUTE LYMPHOCYTIC LEUKEMIA PROTEIN 1 HOMOLOG-RELATED"/>
    <property type="match status" value="1"/>
</dbReference>
<sequence>MPISRRLDRREDALGVPRGNRSVSSSSMTSQYSIGSIGHIRLGSIDHGRQEYIGQERHDSIDDLSGCVSRRMKLAYSTSSASSDTLYEDVNNDTYRFVSEDRDDDCMRDQDESDDNVFCESDQKSKDTGFICLQSVPYPLMSPRGLSVSTSDIGTQECALDLRRKHSNRCSDTDSDGLPIRKVHRRVFTNSRERWRQQNVNGAFAELRKLVPTHPPDKKLSKHEILRLTIRYINLLNNVVNYQNGEMIGQVKTEVECDSSRDDIKEDDRHQTIDWDDDKSSFGSYYHGDDSEDSS</sequence>
<dbReference type="InterPro" id="IPR011598">
    <property type="entry name" value="bHLH_dom"/>
</dbReference>
<dbReference type="STRING" id="6573.A0A210R3G1"/>
<reference evidence="6 7" key="1">
    <citation type="journal article" date="2017" name="Nat. Ecol. Evol.">
        <title>Scallop genome provides insights into evolution of bilaterian karyotype and development.</title>
        <authorList>
            <person name="Wang S."/>
            <person name="Zhang J."/>
            <person name="Jiao W."/>
            <person name="Li J."/>
            <person name="Xun X."/>
            <person name="Sun Y."/>
            <person name="Guo X."/>
            <person name="Huan P."/>
            <person name="Dong B."/>
            <person name="Zhang L."/>
            <person name="Hu X."/>
            <person name="Sun X."/>
            <person name="Wang J."/>
            <person name="Zhao C."/>
            <person name="Wang Y."/>
            <person name="Wang D."/>
            <person name="Huang X."/>
            <person name="Wang R."/>
            <person name="Lv J."/>
            <person name="Li Y."/>
            <person name="Zhang Z."/>
            <person name="Liu B."/>
            <person name="Lu W."/>
            <person name="Hui Y."/>
            <person name="Liang J."/>
            <person name="Zhou Z."/>
            <person name="Hou R."/>
            <person name="Li X."/>
            <person name="Liu Y."/>
            <person name="Li H."/>
            <person name="Ning X."/>
            <person name="Lin Y."/>
            <person name="Zhao L."/>
            <person name="Xing Q."/>
            <person name="Dou J."/>
            <person name="Li Y."/>
            <person name="Mao J."/>
            <person name="Guo H."/>
            <person name="Dou H."/>
            <person name="Li T."/>
            <person name="Mu C."/>
            <person name="Jiang W."/>
            <person name="Fu Q."/>
            <person name="Fu X."/>
            <person name="Miao Y."/>
            <person name="Liu J."/>
            <person name="Yu Q."/>
            <person name="Li R."/>
            <person name="Liao H."/>
            <person name="Li X."/>
            <person name="Kong Y."/>
            <person name="Jiang Z."/>
            <person name="Chourrout D."/>
            <person name="Li R."/>
            <person name="Bao Z."/>
        </authorList>
    </citation>
    <scope>NUCLEOTIDE SEQUENCE [LARGE SCALE GENOMIC DNA]</scope>
    <source>
        <strain evidence="6 7">PY_sf001</strain>
    </source>
</reference>
<organism evidence="6 7">
    <name type="scientific">Mizuhopecten yessoensis</name>
    <name type="common">Japanese scallop</name>
    <name type="synonym">Patinopecten yessoensis</name>
    <dbReference type="NCBI Taxonomy" id="6573"/>
    <lineage>
        <taxon>Eukaryota</taxon>
        <taxon>Metazoa</taxon>
        <taxon>Spiralia</taxon>
        <taxon>Lophotrochozoa</taxon>
        <taxon>Mollusca</taxon>
        <taxon>Bivalvia</taxon>
        <taxon>Autobranchia</taxon>
        <taxon>Pteriomorphia</taxon>
        <taxon>Pectinida</taxon>
        <taxon>Pectinoidea</taxon>
        <taxon>Pectinidae</taxon>
        <taxon>Mizuhopecten</taxon>
    </lineage>
</organism>
<evidence type="ECO:0000256" key="2">
    <source>
        <dbReference type="ARBA" id="ARBA00023125"/>
    </source>
</evidence>
<dbReference type="FunFam" id="4.10.280.10:FF:000015">
    <property type="entry name" value="T-cell acute lymphocytic leukemia 1"/>
    <property type="match status" value="1"/>
</dbReference>
<dbReference type="SUPFAM" id="SSF47459">
    <property type="entry name" value="HLH, helix-loop-helix DNA-binding domain"/>
    <property type="match status" value="1"/>
</dbReference>
<evidence type="ECO:0000256" key="3">
    <source>
        <dbReference type="ARBA" id="ARBA00023163"/>
    </source>
</evidence>
<dbReference type="OrthoDB" id="10069510at2759"/>
<dbReference type="GO" id="GO:0000978">
    <property type="term" value="F:RNA polymerase II cis-regulatory region sequence-specific DNA binding"/>
    <property type="evidence" value="ECO:0007669"/>
    <property type="project" value="TreeGrafter"/>
</dbReference>
<dbReference type="EMBL" id="NEDP02000628">
    <property type="protein sequence ID" value="OWF55539.1"/>
    <property type="molecule type" value="Genomic_DNA"/>
</dbReference>
<dbReference type="Gene3D" id="4.10.280.10">
    <property type="entry name" value="Helix-loop-helix DNA-binding domain"/>
    <property type="match status" value="1"/>
</dbReference>
<keyword evidence="1" id="KW-0805">Transcription regulation</keyword>
<protein>
    <submittedName>
        <fullName evidence="6">T-cell acute lymphocytic leukemia protein 1-like</fullName>
    </submittedName>
</protein>
<dbReference type="AlphaFoldDB" id="A0A210R3G1"/>
<evidence type="ECO:0000259" key="5">
    <source>
        <dbReference type="PROSITE" id="PS50888"/>
    </source>
</evidence>
<accession>A0A210R3G1</accession>
<proteinExistence type="predicted"/>
<dbReference type="PROSITE" id="PS50888">
    <property type="entry name" value="BHLH"/>
    <property type="match status" value="1"/>
</dbReference>
<dbReference type="PANTHER" id="PTHR13864">
    <property type="entry name" value="T-CELL ACUTE LYMPHOCYTIC LEUKEMIA/STEM CELL LEUKEMIA-RELATED"/>
    <property type="match status" value="1"/>
</dbReference>
<evidence type="ECO:0000256" key="1">
    <source>
        <dbReference type="ARBA" id="ARBA00023015"/>
    </source>
</evidence>
<keyword evidence="2" id="KW-0238">DNA-binding</keyword>
<dbReference type="CDD" id="cd19708">
    <property type="entry name" value="bHLH_TS_dHLH3B_like"/>
    <property type="match status" value="1"/>
</dbReference>
<dbReference type="Proteomes" id="UP000242188">
    <property type="component" value="Unassembled WGS sequence"/>
</dbReference>
<comment type="caution">
    <text evidence="6">The sequence shown here is derived from an EMBL/GenBank/DDBJ whole genome shotgun (WGS) entry which is preliminary data.</text>
</comment>
<keyword evidence="3" id="KW-0804">Transcription</keyword>
<dbReference type="InterPro" id="IPR036638">
    <property type="entry name" value="HLH_DNA-bd_sf"/>
</dbReference>
<keyword evidence="7" id="KW-1185">Reference proteome</keyword>
<dbReference type="Pfam" id="PF00010">
    <property type="entry name" value="HLH"/>
    <property type="match status" value="1"/>
</dbReference>
<evidence type="ECO:0000313" key="7">
    <source>
        <dbReference type="Proteomes" id="UP000242188"/>
    </source>
</evidence>
<evidence type="ECO:0000313" key="6">
    <source>
        <dbReference type="EMBL" id="OWF55539.1"/>
    </source>
</evidence>
<feature type="region of interest" description="Disordered" evidence="4">
    <location>
        <begin position="259"/>
        <end position="295"/>
    </location>
</feature>
<feature type="compositionally biased region" description="Basic and acidic residues" evidence="4">
    <location>
        <begin position="259"/>
        <end position="273"/>
    </location>
</feature>
<dbReference type="GO" id="GO:0046983">
    <property type="term" value="F:protein dimerization activity"/>
    <property type="evidence" value="ECO:0007669"/>
    <property type="project" value="InterPro"/>
</dbReference>
<dbReference type="GO" id="GO:0000981">
    <property type="term" value="F:DNA-binding transcription factor activity, RNA polymerase II-specific"/>
    <property type="evidence" value="ECO:0007669"/>
    <property type="project" value="InterPro"/>
</dbReference>
<gene>
    <name evidence="6" type="ORF">KP79_PYT08872</name>
</gene>
<dbReference type="InterPro" id="IPR040238">
    <property type="entry name" value="TAL-like"/>
</dbReference>
<dbReference type="SMART" id="SM00353">
    <property type="entry name" value="HLH"/>
    <property type="match status" value="1"/>
</dbReference>
<feature type="domain" description="BHLH" evidence="5">
    <location>
        <begin position="184"/>
        <end position="236"/>
    </location>
</feature>
<feature type="region of interest" description="Disordered" evidence="4">
    <location>
        <begin position="1"/>
        <end position="30"/>
    </location>
</feature>
<name>A0A210R3G1_MIZYE</name>